<dbReference type="CDD" id="cd09274">
    <property type="entry name" value="RNase_HI_RT_Ty3"/>
    <property type="match status" value="1"/>
</dbReference>
<keyword evidence="3" id="KW-0808">Transferase</keyword>
<evidence type="ECO:0000259" key="2">
    <source>
        <dbReference type="PROSITE" id="PS50994"/>
    </source>
</evidence>
<dbReference type="InterPro" id="IPR043502">
    <property type="entry name" value="DNA/RNA_pol_sf"/>
</dbReference>
<dbReference type="SUPFAM" id="SSF53098">
    <property type="entry name" value="Ribonuclease H-like"/>
    <property type="match status" value="1"/>
</dbReference>
<dbReference type="InterPro" id="IPR050951">
    <property type="entry name" value="Retrovirus_Pol_polyprotein"/>
</dbReference>
<dbReference type="Pfam" id="PF17919">
    <property type="entry name" value="RT_RNaseH_2"/>
    <property type="match status" value="1"/>
</dbReference>
<protein>
    <submittedName>
        <fullName evidence="3">Reverse transcriptase domain-containing protein</fullName>
    </submittedName>
</protein>
<keyword evidence="1" id="KW-0511">Multifunctional enzyme</keyword>
<dbReference type="SUPFAM" id="SSF56672">
    <property type="entry name" value="DNA/RNA polymerases"/>
    <property type="match status" value="1"/>
</dbReference>
<sequence length="448" mass="50356">MVKEGIVHGHKVSGSGIEVDKAKVKSISKLPYPASVKAIHSFLGHAGFYRRFIKDFSHIVRPLTRLLVKDDPFIFFEVCIQAFDKLKQELTQAPIMIKPDWSLPFEIMCDASDYVVGALLGQRRDKHFQPIHYASKTMNEAQENYTITKKELLAVVFAFDKLIRWILLLQEFDIKIHDKKGAENLATNHLSRLENPGLGKLTKAEIRDLFPKERLMSITNQVTFGATSRMSHSYSNNVLIKSFVDALLQKKPLISSNSVTVAPLEDIIGLPQLQGKAGNISARNETPQKYIHVCEIFDVWGIFMGPFPSSNRNKYILVAIDYVSKWVEAQALPTSDARNVVKFLKKLFAYFGMPKALISDRGTHFCNYQMERAMKKYGVVHREFPRTSRIEIAKFGFDSGLKKPPTDALRPIISDNACILCITATAGTELADAYSPDIVIASSLGNSN</sequence>
<dbReference type="Proteomes" id="UP001151760">
    <property type="component" value="Unassembled WGS sequence"/>
</dbReference>
<dbReference type="EMBL" id="BQNB010017080">
    <property type="protein sequence ID" value="GJT59107.1"/>
    <property type="molecule type" value="Genomic_DNA"/>
</dbReference>
<keyword evidence="4" id="KW-1185">Reference proteome</keyword>
<feature type="domain" description="Integrase catalytic" evidence="2">
    <location>
        <begin position="283"/>
        <end position="381"/>
    </location>
</feature>
<evidence type="ECO:0000313" key="4">
    <source>
        <dbReference type="Proteomes" id="UP001151760"/>
    </source>
</evidence>
<dbReference type="Pfam" id="PF00665">
    <property type="entry name" value="rve"/>
    <property type="match status" value="1"/>
</dbReference>
<name>A0ABQ5F949_9ASTR</name>
<keyword evidence="3" id="KW-0695">RNA-directed DNA polymerase</keyword>
<dbReference type="InterPro" id="IPR043128">
    <property type="entry name" value="Rev_trsase/Diguanyl_cyclase"/>
</dbReference>
<keyword evidence="3" id="KW-0548">Nucleotidyltransferase</keyword>
<dbReference type="InterPro" id="IPR036397">
    <property type="entry name" value="RNaseH_sf"/>
</dbReference>
<dbReference type="Gene3D" id="3.30.70.270">
    <property type="match status" value="1"/>
</dbReference>
<dbReference type="PROSITE" id="PS50994">
    <property type="entry name" value="INTEGRASE"/>
    <property type="match status" value="1"/>
</dbReference>
<dbReference type="Gene3D" id="3.30.420.10">
    <property type="entry name" value="Ribonuclease H-like superfamily/Ribonuclease H"/>
    <property type="match status" value="1"/>
</dbReference>
<proteinExistence type="predicted"/>
<dbReference type="GO" id="GO:0003964">
    <property type="term" value="F:RNA-directed DNA polymerase activity"/>
    <property type="evidence" value="ECO:0007669"/>
    <property type="project" value="UniProtKB-KW"/>
</dbReference>
<accession>A0ABQ5F949</accession>
<dbReference type="PANTHER" id="PTHR37984:SF5">
    <property type="entry name" value="PROTEIN NYNRIN-LIKE"/>
    <property type="match status" value="1"/>
</dbReference>
<evidence type="ECO:0000313" key="3">
    <source>
        <dbReference type="EMBL" id="GJT59107.1"/>
    </source>
</evidence>
<dbReference type="InterPro" id="IPR001584">
    <property type="entry name" value="Integrase_cat-core"/>
</dbReference>
<reference evidence="3" key="1">
    <citation type="journal article" date="2022" name="Int. J. Mol. Sci.">
        <title>Draft Genome of Tanacetum Coccineum: Genomic Comparison of Closely Related Tanacetum-Family Plants.</title>
        <authorList>
            <person name="Yamashiro T."/>
            <person name="Shiraishi A."/>
            <person name="Nakayama K."/>
            <person name="Satake H."/>
        </authorList>
    </citation>
    <scope>NUCLEOTIDE SEQUENCE</scope>
</reference>
<organism evidence="3 4">
    <name type="scientific">Tanacetum coccineum</name>
    <dbReference type="NCBI Taxonomy" id="301880"/>
    <lineage>
        <taxon>Eukaryota</taxon>
        <taxon>Viridiplantae</taxon>
        <taxon>Streptophyta</taxon>
        <taxon>Embryophyta</taxon>
        <taxon>Tracheophyta</taxon>
        <taxon>Spermatophyta</taxon>
        <taxon>Magnoliopsida</taxon>
        <taxon>eudicotyledons</taxon>
        <taxon>Gunneridae</taxon>
        <taxon>Pentapetalae</taxon>
        <taxon>asterids</taxon>
        <taxon>campanulids</taxon>
        <taxon>Asterales</taxon>
        <taxon>Asteraceae</taxon>
        <taxon>Asteroideae</taxon>
        <taxon>Anthemideae</taxon>
        <taxon>Anthemidinae</taxon>
        <taxon>Tanacetum</taxon>
    </lineage>
</organism>
<reference evidence="3" key="2">
    <citation type="submission" date="2022-01" db="EMBL/GenBank/DDBJ databases">
        <authorList>
            <person name="Yamashiro T."/>
            <person name="Shiraishi A."/>
            <person name="Satake H."/>
            <person name="Nakayama K."/>
        </authorList>
    </citation>
    <scope>NUCLEOTIDE SEQUENCE</scope>
</reference>
<dbReference type="PANTHER" id="PTHR37984">
    <property type="entry name" value="PROTEIN CBG26694"/>
    <property type="match status" value="1"/>
</dbReference>
<dbReference type="InterPro" id="IPR012337">
    <property type="entry name" value="RNaseH-like_sf"/>
</dbReference>
<comment type="caution">
    <text evidence="3">The sequence shown here is derived from an EMBL/GenBank/DDBJ whole genome shotgun (WGS) entry which is preliminary data.</text>
</comment>
<evidence type="ECO:0000256" key="1">
    <source>
        <dbReference type="ARBA" id="ARBA00023268"/>
    </source>
</evidence>
<dbReference type="InterPro" id="IPR041577">
    <property type="entry name" value="RT_RNaseH_2"/>
</dbReference>
<gene>
    <name evidence="3" type="ORF">Tco_1002640</name>
</gene>